<protein>
    <submittedName>
        <fullName evidence="1">XisI protein</fullName>
    </submittedName>
</protein>
<comment type="caution">
    <text evidence="1">The sequence shown here is derived from an EMBL/GenBank/DDBJ whole genome shotgun (WGS) entry which is preliminary data.</text>
</comment>
<evidence type="ECO:0000313" key="2">
    <source>
        <dbReference type="Proteomes" id="UP000186657"/>
    </source>
</evidence>
<dbReference type="CDD" id="cd16382">
    <property type="entry name" value="XisI-like"/>
    <property type="match status" value="1"/>
</dbReference>
<dbReference type="Pfam" id="PF08869">
    <property type="entry name" value="XisI"/>
    <property type="match status" value="1"/>
</dbReference>
<dbReference type="SUPFAM" id="SSF143847">
    <property type="entry name" value="XisI-like"/>
    <property type="match status" value="1"/>
</dbReference>
<keyword evidence="2" id="KW-1185">Reference proteome</keyword>
<evidence type="ECO:0000313" key="1">
    <source>
        <dbReference type="EMBL" id="OLT59029.1"/>
    </source>
</evidence>
<dbReference type="RefSeq" id="WP_229415247.1">
    <property type="nucleotide sequence ID" value="NZ_MKZS01000001.1"/>
</dbReference>
<name>A0A1U7MZB9_9CYAN</name>
<dbReference type="InterPro" id="IPR035943">
    <property type="entry name" value="XisI-like_sf"/>
</dbReference>
<dbReference type="EMBL" id="MKZS01000001">
    <property type="protein sequence ID" value="OLT59029.1"/>
    <property type="molecule type" value="Genomic_DNA"/>
</dbReference>
<accession>A0A1U7MZB9</accession>
<reference evidence="1 2" key="1">
    <citation type="submission" date="2016-10" db="EMBL/GenBank/DDBJ databases">
        <title>Comparative genomics uncovers the prolific and rare metabolic potential of the cyanobacterial genus Moorea.</title>
        <authorList>
            <person name="Leao T."/>
            <person name="Castelao G."/>
            <person name="Korobeynikov A."/>
            <person name="Monroe E.A."/>
            <person name="Podell S."/>
            <person name="Glukhov E."/>
            <person name="Allen E."/>
            <person name="Gerwick W.H."/>
            <person name="Gerwick L."/>
        </authorList>
    </citation>
    <scope>NUCLEOTIDE SEQUENCE [LARGE SCALE GENOMIC DNA]</scope>
    <source>
        <strain evidence="1 2">PNG5-198</strain>
    </source>
</reference>
<dbReference type="Gene3D" id="3.30.310.110">
    <property type="entry name" value="XisI-like"/>
    <property type="match status" value="1"/>
</dbReference>
<organism evidence="1 2">
    <name type="scientific">Moorena bouillonii PNG</name>
    <dbReference type="NCBI Taxonomy" id="568701"/>
    <lineage>
        <taxon>Bacteria</taxon>
        <taxon>Bacillati</taxon>
        <taxon>Cyanobacteriota</taxon>
        <taxon>Cyanophyceae</taxon>
        <taxon>Coleofasciculales</taxon>
        <taxon>Coleofasciculaceae</taxon>
        <taxon>Moorena</taxon>
    </lineage>
</organism>
<gene>
    <name evidence="1" type="ORF">BJP37_08240</name>
</gene>
<dbReference type="AlphaFoldDB" id="A0A1U7MZB9"/>
<sequence>MKPCLDAVAHGGNPQDRAASLENILKYYANLPYRYGDVTTSVIISSDCNHFMLLHEGWENHCRVYGTIVHAEIRDGKIWIHYDGIEDGITDELVATGVPKDRIVLAFHPPDIRQHTGYGIA</sequence>
<dbReference type="InterPro" id="IPR014968">
    <property type="entry name" value="XisI"/>
</dbReference>
<proteinExistence type="predicted"/>
<dbReference type="Proteomes" id="UP000186657">
    <property type="component" value="Unassembled WGS sequence"/>
</dbReference>